<feature type="compositionally biased region" description="Basic and acidic residues" evidence="1">
    <location>
        <begin position="264"/>
        <end position="284"/>
    </location>
</feature>
<evidence type="ECO:0008006" key="4">
    <source>
        <dbReference type="Google" id="ProtNLM"/>
    </source>
</evidence>
<sequence>MDQDSIHKVVASKVPMLKPGEYEHWRMRMERYMLGLKCFFVLLKLMLLIWKLLLLVQDVIENGNSFIPADQTTTNADGTSNTLITGHVTTKEKVQKKNDVKLRKSLNSIFDKLKKIVSQLAIRGENISQKDLNLKFLRSLPSKWNTNVVVWRNKPNLNTMSFDDLYNNFKIVKQKVKGTTCSSSSFQNMAFVSSPSSTNEVNTSYGVSTANTQISPASTQVSTASTQKISRKITINGSDTAGYDKSKVECFNCHKLGYFARECRPPRNQDSRNRNKDSSRRTVNVEETASKAMMAIDGAGFDWSYMIDDEVPTNMVLMDFLDSEVYTDKTCSKSYLKSFKTLKTQLDDLRIEFNKFEFNLGSQIPYKSRKVAGFVSYNHGPPPPTGLFSPPKLDLSNSSLQEFQQPEFEGYGPKISNCVSEDIYNEVKESPNAPLVKKL</sequence>
<organism evidence="3">
    <name type="scientific">Tanacetum cinerariifolium</name>
    <name type="common">Dalmatian daisy</name>
    <name type="synonym">Chrysanthemum cinerariifolium</name>
    <dbReference type="NCBI Taxonomy" id="118510"/>
    <lineage>
        <taxon>Eukaryota</taxon>
        <taxon>Viridiplantae</taxon>
        <taxon>Streptophyta</taxon>
        <taxon>Embryophyta</taxon>
        <taxon>Tracheophyta</taxon>
        <taxon>Spermatophyta</taxon>
        <taxon>Magnoliopsida</taxon>
        <taxon>eudicotyledons</taxon>
        <taxon>Gunneridae</taxon>
        <taxon>Pentapetalae</taxon>
        <taxon>asterids</taxon>
        <taxon>campanulids</taxon>
        <taxon>Asterales</taxon>
        <taxon>Asteraceae</taxon>
        <taxon>Asteroideae</taxon>
        <taxon>Anthemideae</taxon>
        <taxon>Anthemidinae</taxon>
        <taxon>Tanacetum</taxon>
    </lineage>
</organism>
<dbReference type="EMBL" id="BKCJ010355211">
    <property type="protein sequence ID" value="GFA00991.1"/>
    <property type="molecule type" value="Genomic_DNA"/>
</dbReference>
<proteinExistence type="predicted"/>
<evidence type="ECO:0000313" key="3">
    <source>
        <dbReference type="EMBL" id="GFA00991.1"/>
    </source>
</evidence>
<comment type="caution">
    <text evidence="3">The sequence shown here is derived from an EMBL/GenBank/DDBJ whole genome shotgun (WGS) entry which is preliminary data.</text>
</comment>
<reference evidence="3" key="1">
    <citation type="journal article" date="2019" name="Sci. Rep.">
        <title>Draft genome of Tanacetum cinerariifolium, the natural source of mosquito coil.</title>
        <authorList>
            <person name="Yamashiro T."/>
            <person name="Shiraishi A."/>
            <person name="Satake H."/>
            <person name="Nakayama K."/>
        </authorList>
    </citation>
    <scope>NUCLEOTIDE SEQUENCE</scope>
</reference>
<feature type="region of interest" description="Disordered" evidence="1">
    <location>
        <begin position="264"/>
        <end position="286"/>
    </location>
</feature>
<gene>
    <name evidence="3" type="ORF">Tci_572963</name>
</gene>
<evidence type="ECO:0000256" key="1">
    <source>
        <dbReference type="SAM" id="MobiDB-lite"/>
    </source>
</evidence>
<name>A0A699J1V3_TANCI</name>
<dbReference type="AlphaFoldDB" id="A0A699J1V3"/>
<dbReference type="SUPFAM" id="SSF57756">
    <property type="entry name" value="Retrovirus zinc finger-like domains"/>
    <property type="match status" value="1"/>
</dbReference>
<keyword evidence="2" id="KW-0472">Membrane</keyword>
<dbReference type="GO" id="GO:0008270">
    <property type="term" value="F:zinc ion binding"/>
    <property type="evidence" value="ECO:0007669"/>
    <property type="project" value="InterPro"/>
</dbReference>
<keyword evidence="2" id="KW-0812">Transmembrane</keyword>
<keyword evidence="2" id="KW-1133">Transmembrane helix</keyword>
<protein>
    <recommendedName>
        <fullName evidence="4">CCHC-type domain-containing protein</fullName>
    </recommendedName>
</protein>
<dbReference type="InterPro" id="IPR036875">
    <property type="entry name" value="Znf_CCHC_sf"/>
</dbReference>
<feature type="transmembrane region" description="Helical" evidence="2">
    <location>
        <begin position="34"/>
        <end position="56"/>
    </location>
</feature>
<evidence type="ECO:0000256" key="2">
    <source>
        <dbReference type="SAM" id="Phobius"/>
    </source>
</evidence>
<accession>A0A699J1V3</accession>
<dbReference type="GO" id="GO:0003676">
    <property type="term" value="F:nucleic acid binding"/>
    <property type="evidence" value="ECO:0007669"/>
    <property type="project" value="InterPro"/>
</dbReference>
<dbReference type="Pfam" id="PF14223">
    <property type="entry name" value="Retrotran_gag_2"/>
    <property type="match status" value="1"/>
</dbReference>